<feature type="region of interest" description="Disordered" evidence="1">
    <location>
        <begin position="289"/>
        <end position="315"/>
    </location>
</feature>
<dbReference type="AlphaFoldDB" id="A0AAW0P870"/>
<dbReference type="Proteomes" id="UP001460270">
    <property type="component" value="Unassembled WGS sequence"/>
</dbReference>
<name>A0AAW0P870_9GOBI</name>
<sequence length="315" mass="34837">MREKKEERREGGEREERKREGGGREDVRGERRERKESEKGVAVVRGSPGVFGVGFLFSSASVSMATPPSFFGQRLKSSSRKKKKRIRSPTGNSPPPPPPRTSHISLQSQGQSFQTLSFMTGGVSIVLGHSSHYLIIEETFCIRVQRRPPGGTMLYLICVRRRTEHLFMLANYSRWVAALTAGLAELGAVSVEVGPHRSPAHGEDQLRRNASDRADLHAACNRRAAFRAGAGRRKAVREGQVIQTEAQGGEARVASMRELGKTRLSQRPLQLWSLGLGGRPINSVRYTEHVEEKNPGPREASSALRVRPGIEPHPP</sequence>
<protein>
    <submittedName>
        <fullName evidence="2">Uncharacterized protein</fullName>
    </submittedName>
</protein>
<accession>A0AAW0P870</accession>
<evidence type="ECO:0000256" key="1">
    <source>
        <dbReference type="SAM" id="MobiDB-lite"/>
    </source>
</evidence>
<reference evidence="3" key="1">
    <citation type="submission" date="2024-04" db="EMBL/GenBank/DDBJ databases">
        <title>Salinicola lusitanus LLJ914,a marine bacterium isolated from the Okinawa Trough.</title>
        <authorList>
            <person name="Li J."/>
        </authorList>
    </citation>
    <scope>NUCLEOTIDE SEQUENCE [LARGE SCALE GENOMIC DNA]</scope>
</reference>
<comment type="caution">
    <text evidence="2">The sequence shown here is derived from an EMBL/GenBank/DDBJ whole genome shotgun (WGS) entry which is preliminary data.</text>
</comment>
<keyword evidence="3" id="KW-1185">Reference proteome</keyword>
<feature type="compositionally biased region" description="Basic and acidic residues" evidence="1">
    <location>
        <begin position="1"/>
        <end position="39"/>
    </location>
</feature>
<organism evidence="2 3">
    <name type="scientific">Mugilogobius chulae</name>
    <name type="common">yellowstripe goby</name>
    <dbReference type="NCBI Taxonomy" id="88201"/>
    <lineage>
        <taxon>Eukaryota</taxon>
        <taxon>Metazoa</taxon>
        <taxon>Chordata</taxon>
        <taxon>Craniata</taxon>
        <taxon>Vertebrata</taxon>
        <taxon>Euteleostomi</taxon>
        <taxon>Actinopterygii</taxon>
        <taxon>Neopterygii</taxon>
        <taxon>Teleostei</taxon>
        <taxon>Neoteleostei</taxon>
        <taxon>Acanthomorphata</taxon>
        <taxon>Gobiaria</taxon>
        <taxon>Gobiiformes</taxon>
        <taxon>Gobioidei</taxon>
        <taxon>Gobiidae</taxon>
        <taxon>Gobionellinae</taxon>
        <taxon>Mugilogobius</taxon>
    </lineage>
</organism>
<feature type="region of interest" description="Disordered" evidence="1">
    <location>
        <begin position="1"/>
        <end position="43"/>
    </location>
</feature>
<evidence type="ECO:0000313" key="3">
    <source>
        <dbReference type="Proteomes" id="UP001460270"/>
    </source>
</evidence>
<feature type="compositionally biased region" description="Basic residues" evidence="1">
    <location>
        <begin position="77"/>
        <end position="87"/>
    </location>
</feature>
<dbReference type="EMBL" id="JBBPFD010000009">
    <property type="protein sequence ID" value="KAK7912547.1"/>
    <property type="molecule type" value="Genomic_DNA"/>
</dbReference>
<proteinExistence type="predicted"/>
<feature type="region of interest" description="Disordered" evidence="1">
    <location>
        <begin position="68"/>
        <end position="109"/>
    </location>
</feature>
<gene>
    <name evidence="2" type="ORF">WMY93_012758</name>
</gene>
<evidence type="ECO:0000313" key="2">
    <source>
        <dbReference type="EMBL" id="KAK7912547.1"/>
    </source>
</evidence>